<dbReference type="InterPro" id="IPR005467">
    <property type="entry name" value="His_kinase_dom"/>
</dbReference>
<dbReference type="InterPro" id="IPR003661">
    <property type="entry name" value="HisK_dim/P_dom"/>
</dbReference>
<evidence type="ECO:0000256" key="4">
    <source>
        <dbReference type="ARBA" id="ARBA00022553"/>
    </source>
</evidence>
<dbReference type="PRINTS" id="PR00344">
    <property type="entry name" value="BCTRLSENSOR"/>
</dbReference>
<dbReference type="EC" id="2.7.13.3" evidence="3"/>
<dbReference type="InterPro" id="IPR036097">
    <property type="entry name" value="HisK_dim/P_sf"/>
</dbReference>
<dbReference type="CDD" id="cd00075">
    <property type="entry name" value="HATPase"/>
    <property type="match status" value="1"/>
</dbReference>
<dbReference type="InterPro" id="IPR036890">
    <property type="entry name" value="HATPase_C_sf"/>
</dbReference>
<evidence type="ECO:0000256" key="1">
    <source>
        <dbReference type="ARBA" id="ARBA00000085"/>
    </source>
</evidence>
<dbReference type="EMBL" id="JADDOJ010000021">
    <property type="protein sequence ID" value="MBE7940378.1"/>
    <property type="molecule type" value="Genomic_DNA"/>
</dbReference>
<dbReference type="Gene3D" id="3.30.450.20">
    <property type="entry name" value="PAS domain"/>
    <property type="match status" value="1"/>
</dbReference>
<feature type="transmembrane region" description="Helical" evidence="8">
    <location>
        <begin position="268"/>
        <end position="290"/>
    </location>
</feature>
<dbReference type="PANTHER" id="PTHR43711">
    <property type="entry name" value="TWO-COMPONENT HISTIDINE KINASE"/>
    <property type="match status" value="1"/>
</dbReference>
<reference evidence="11 12" key="1">
    <citation type="submission" date="2020-10" db="EMBL/GenBank/DDBJ databases">
        <title>Draft genome of Ramlibacter aquaticus LMG 30558.</title>
        <authorList>
            <person name="Props R."/>
        </authorList>
    </citation>
    <scope>NUCLEOTIDE SEQUENCE [LARGE SCALE GENOMIC DNA]</scope>
    <source>
        <strain evidence="11 12">LMG 30558</strain>
    </source>
</reference>
<dbReference type="SUPFAM" id="SSF47384">
    <property type="entry name" value="Homodimeric domain of signal transducing histidine kinase"/>
    <property type="match status" value="1"/>
</dbReference>
<dbReference type="Proteomes" id="UP000715965">
    <property type="component" value="Unassembled WGS sequence"/>
</dbReference>
<keyword evidence="5" id="KW-0808">Transferase</keyword>
<dbReference type="SUPFAM" id="SSF55874">
    <property type="entry name" value="ATPase domain of HSP90 chaperone/DNA topoisomerase II/histidine kinase"/>
    <property type="match status" value="1"/>
</dbReference>
<evidence type="ECO:0000259" key="10">
    <source>
        <dbReference type="PROSITE" id="PS50885"/>
    </source>
</evidence>
<evidence type="ECO:0000256" key="3">
    <source>
        <dbReference type="ARBA" id="ARBA00012438"/>
    </source>
</evidence>
<comment type="subcellular location">
    <subcellularLocation>
        <location evidence="2">Membrane</location>
    </subcellularLocation>
</comment>
<keyword evidence="8" id="KW-1133">Transmembrane helix</keyword>
<comment type="caution">
    <text evidence="11">The sequence shown here is derived from an EMBL/GenBank/DDBJ whole genome shotgun (WGS) entry which is preliminary data.</text>
</comment>
<evidence type="ECO:0000256" key="5">
    <source>
        <dbReference type="ARBA" id="ARBA00022679"/>
    </source>
</evidence>
<protein>
    <recommendedName>
        <fullName evidence="3">histidine kinase</fullName>
        <ecNumber evidence="3">2.7.13.3</ecNumber>
    </recommendedName>
</protein>
<dbReference type="InterPro" id="IPR004358">
    <property type="entry name" value="Sig_transdc_His_kin-like_C"/>
</dbReference>
<dbReference type="PROSITE" id="PS50109">
    <property type="entry name" value="HIS_KIN"/>
    <property type="match status" value="1"/>
</dbReference>
<keyword evidence="4" id="KW-0597">Phosphoprotein</keyword>
<sequence>MRAKQQLNWLVQALLLPAALAAALLIVHSFRQQRAVVEQSALETARALTQAVDLELASGRTALQVLATSPHLAAGDIGAFDRQARAVLSQIHGNNITLTDRSGQQRLNTLQPFGQALPHNGNPEVVRRVFQTGQAFVSDLYLGPVSRQPVIGIDVPVLSGDEVLYDLSMGFFPDRLGETLKRQKLPAGWVGAILDSQGFVVARTREAERYVGQRAAPALLQAMAGASEGRLETDALDGVPVVSVFSRSGVSSWSVAIGIPRAQFEHQLWVSVAWLLGGTLALLAAGFALARRLGERMVRPISTLTHHAAALGRGENVRVPPLDLEEADEVGRALDAASRMLRDREDILAFVSHDLRNPLAMLMLNIQVAQRTARKLPGGEPLYALLERMEQSGGRMAGMVDDLLAVAVSTRRRQSMLKLAAVSPLWLLQRSREAFAPLVARGDIELRVEAADGLPDVQADADRILRVFANLLDNAFKFTQRPGRVLLAASAQEGFVRFSVANSGPPLPPEDLSRMFLPFWQASEDRRGAGLGMAICRSIIETHGGCIWASAEAGMSVRIFFDLPVATASMEEREDRDATPTEPAM</sequence>
<gene>
    <name evidence="11" type="ORF">IM725_07320</name>
</gene>
<name>A0ABR9SDE4_9BURK</name>
<dbReference type="Pfam" id="PF00512">
    <property type="entry name" value="HisKA"/>
    <property type="match status" value="1"/>
</dbReference>
<dbReference type="CDD" id="cd00082">
    <property type="entry name" value="HisKA"/>
    <property type="match status" value="1"/>
</dbReference>
<evidence type="ECO:0000256" key="2">
    <source>
        <dbReference type="ARBA" id="ARBA00004370"/>
    </source>
</evidence>
<evidence type="ECO:0000256" key="8">
    <source>
        <dbReference type="SAM" id="Phobius"/>
    </source>
</evidence>
<evidence type="ECO:0000256" key="6">
    <source>
        <dbReference type="ARBA" id="ARBA00022777"/>
    </source>
</evidence>
<evidence type="ECO:0000256" key="7">
    <source>
        <dbReference type="ARBA" id="ARBA00023012"/>
    </source>
</evidence>
<keyword evidence="8" id="KW-0472">Membrane</keyword>
<proteinExistence type="predicted"/>
<dbReference type="CDD" id="cd18774">
    <property type="entry name" value="PDC2_HK_sensor"/>
    <property type="match status" value="1"/>
</dbReference>
<dbReference type="InterPro" id="IPR050736">
    <property type="entry name" value="Sensor_HK_Regulatory"/>
</dbReference>
<dbReference type="InterPro" id="IPR003594">
    <property type="entry name" value="HATPase_dom"/>
</dbReference>
<dbReference type="RefSeq" id="WP_193779924.1">
    <property type="nucleotide sequence ID" value="NZ_JADDOJ010000021.1"/>
</dbReference>
<evidence type="ECO:0000259" key="9">
    <source>
        <dbReference type="PROSITE" id="PS50109"/>
    </source>
</evidence>
<evidence type="ECO:0000313" key="12">
    <source>
        <dbReference type="Proteomes" id="UP000715965"/>
    </source>
</evidence>
<comment type="catalytic activity">
    <reaction evidence="1">
        <text>ATP + protein L-histidine = ADP + protein N-phospho-L-histidine.</text>
        <dbReference type="EC" id="2.7.13.3"/>
    </reaction>
</comment>
<dbReference type="Pfam" id="PF02518">
    <property type="entry name" value="HATPase_c"/>
    <property type="match status" value="1"/>
</dbReference>
<dbReference type="PROSITE" id="PS50885">
    <property type="entry name" value="HAMP"/>
    <property type="match status" value="1"/>
</dbReference>
<dbReference type="Gene3D" id="6.10.340.10">
    <property type="match status" value="1"/>
</dbReference>
<organism evidence="11 12">
    <name type="scientific">Ramlibacter aquaticus</name>
    <dbReference type="NCBI Taxonomy" id="2780094"/>
    <lineage>
        <taxon>Bacteria</taxon>
        <taxon>Pseudomonadati</taxon>
        <taxon>Pseudomonadota</taxon>
        <taxon>Betaproteobacteria</taxon>
        <taxon>Burkholderiales</taxon>
        <taxon>Comamonadaceae</taxon>
        <taxon>Ramlibacter</taxon>
    </lineage>
</organism>
<keyword evidence="7" id="KW-0902">Two-component regulatory system</keyword>
<dbReference type="CDD" id="cd18773">
    <property type="entry name" value="PDC1_HK_sensor"/>
    <property type="match status" value="1"/>
</dbReference>
<keyword evidence="12" id="KW-1185">Reference proteome</keyword>
<dbReference type="SMART" id="SM00387">
    <property type="entry name" value="HATPase_c"/>
    <property type="match status" value="1"/>
</dbReference>
<dbReference type="Gene3D" id="3.30.565.10">
    <property type="entry name" value="Histidine kinase-like ATPase, C-terminal domain"/>
    <property type="match status" value="1"/>
</dbReference>
<keyword evidence="8" id="KW-0812">Transmembrane</keyword>
<dbReference type="Gene3D" id="1.10.287.130">
    <property type="match status" value="1"/>
</dbReference>
<accession>A0ABR9SDE4</accession>
<dbReference type="SMART" id="SM00388">
    <property type="entry name" value="HisKA"/>
    <property type="match status" value="1"/>
</dbReference>
<feature type="domain" description="HAMP" evidence="10">
    <location>
        <begin position="295"/>
        <end position="346"/>
    </location>
</feature>
<dbReference type="PANTHER" id="PTHR43711:SF1">
    <property type="entry name" value="HISTIDINE KINASE 1"/>
    <property type="match status" value="1"/>
</dbReference>
<dbReference type="InterPro" id="IPR003660">
    <property type="entry name" value="HAMP_dom"/>
</dbReference>
<feature type="domain" description="Histidine kinase" evidence="9">
    <location>
        <begin position="350"/>
        <end position="567"/>
    </location>
</feature>
<dbReference type="GO" id="GO:0016301">
    <property type="term" value="F:kinase activity"/>
    <property type="evidence" value="ECO:0007669"/>
    <property type="project" value="UniProtKB-KW"/>
</dbReference>
<evidence type="ECO:0000313" key="11">
    <source>
        <dbReference type="EMBL" id="MBE7940378.1"/>
    </source>
</evidence>
<keyword evidence="6 11" id="KW-0418">Kinase</keyword>